<dbReference type="Proteomes" id="UP000635983">
    <property type="component" value="Unassembled WGS sequence"/>
</dbReference>
<dbReference type="RefSeq" id="WP_188982554.1">
    <property type="nucleotide sequence ID" value="NZ_BMPO01000003.1"/>
</dbReference>
<name>A0A917PT65_9PSED</name>
<accession>A0A917PT65</accession>
<dbReference type="AlphaFoldDB" id="A0A917PT65"/>
<sequence>MEFREINFNTGQNQDLVWDLERMARHELAARFVRFFENRLCVYSDSVSQIYTNYSVHLPTGHNRKLVVLPNPYAFHDTLNHIEPAAVRPTGLCILPGTLTGEAGLLLSERIDDSERMPRTIPFRVGMARIISKHRRKGRSFLPIMMKGDLRELDRQMPYIHLHCLNLDHLTRLSPFEREDIRINITRKLLRLYRDADQTDWQSPDAK</sequence>
<dbReference type="EMBL" id="BMPO01000003">
    <property type="protein sequence ID" value="GGJ90445.1"/>
    <property type="molecule type" value="Genomic_DNA"/>
</dbReference>
<organism evidence="1 2">
    <name type="scientific">Pseudomonas matsuisoli</name>
    <dbReference type="NCBI Taxonomy" id="1515666"/>
    <lineage>
        <taxon>Bacteria</taxon>
        <taxon>Pseudomonadati</taxon>
        <taxon>Pseudomonadota</taxon>
        <taxon>Gammaproteobacteria</taxon>
        <taxon>Pseudomonadales</taxon>
        <taxon>Pseudomonadaceae</taxon>
        <taxon>Pseudomonas</taxon>
    </lineage>
</organism>
<comment type="caution">
    <text evidence="1">The sequence shown here is derived from an EMBL/GenBank/DDBJ whole genome shotgun (WGS) entry which is preliminary data.</text>
</comment>
<proteinExistence type="predicted"/>
<gene>
    <name evidence="1" type="ORF">GCM10009304_15180</name>
</gene>
<keyword evidence="2" id="KW-1185">Reference proteome</keyword>
<evidence type="ECO:0000313" key="1">
    <source>
        <dbReference type="EMBL" id="GGJ90445.1"/>
    </source>
</evidence>
<reference evidence="1" key="1">
    <citation type="journal article" date="2014" name="Int. J. Syst. Evol. Microbiol.">
        <title>Complete genome sequence of Corynebacterium casei LMG S-19264T (=DSM 44701T), isolated from a smear-ripened cheese.</title>
        <authorList>
            <consortium name="US DOE Joint Genome Institute (JGI-PGF)"/>
            <person name="Walter F."/>
            <person name="Albersmeier A."/>
            <person name="Kalinowski J."/>
            <person name="Ruckert C."/>
        </authorList>
    </citation>
    <scope>NUCLEOTIDE SEQUENCE</scope>
    <source>
        <strain evidence="1">JCM 30078</strain>
    </source>
</reference>
<protein>
    <submittedName>
        <fullName evidence="1">Uncharacterized protein</fullName>
    </submittedName>
</protein>
<evidence type="ECO:0000313" key="2">
    <source>
        <dbReference type="Proteomes" id="UP000635983"/>
    </source>
</evidence>
<reference evidence="1" key="2">
    <citation type="submission" date="2020-09" db="EMBL/GenBank/DDBJ databases">
        <authorList>
            <person name="Sun Q."/>
            <person name="Ohkuma M."/>
        </authorList>
    </citation>
    <scope>NUCLEOTIDE SEQUENCE</scope>
    <source>
        <strain evidence="1">JCM 30078</strain>
    </source>
</reference>